<proteinExistence type="predicted"/>
<feature type="compositionally biased region" description="Basic and acidic residues" evidence="1">
    <location>
        <begin position="44"/>
        <end position="58"/>
    </location>
</feature>
<evidence type="ECO:0000313" key="2">
    <source>
        <dbReference type="EMBL" id="USQ80218.1"/>
    </source>
</evidence>
<sequence length="65" mass="6213">MSQSTNAGGGAVRVVPVVLALVVGLGAAGAATAAVVTSFSPDDSAARSDGPAEPKSPEDLLGYGE</sequence>
<evidence type="ECO:0000256" key="1">
    <source>
        <dbReference type="SAM" id="MobiDB-lite"/>
    </source>
</evidence>
<evidence type="ECO:0008006" key="4">
    <source>
        <dbReference type="Google" id="ProtNLM"/>
    </source>
</evidence>
<dbReference type="RefSeq" id="WP_252593594.1">
    <property type="nucleotide sequence ID" value="NZ_CP099489.1"/>
</dbReference>
<protein>
    <recommendedName>
        <fullName evidence="4">DUF2613 domain-containing protein</fullName>
    </recommendedName>
</protein>
<reference evidence="2" key="1">
    <citation type="submission" date="2022-06" db="EMBL/GenBank/DDBJ databases">
        <title>Ornithinimicrobium HY1793.</title>
        <authorList>
            <person name="Huang Y."/>
        </authorList>
    </citation>
    <scope>NUCLEOTIDE SEQUENCE</scope>
    <source>
        <strain evidence="2">HY1793</strain>
    </source>
</reference>
<accession>A0ABY4YTW7</accession>
<organism evidence="2 3">
    <name type="scientific">Ornithinimicrobium faecis</name>
    <dbReference type="NCBI Taxonomy" id="2934158"/>
    <lineage>
        <taxon>Bacteria</taxon>
        <taxon>Bacillati</taxon>
        <taxon>Actinomycetota</taxon>
        <taxon>Actinomycetes</taxon>
        <taxon>Micrococcales</taxon>
        <taxon>Ornithinimicrobiaceae</taxon>
        <taxon>Ornithinimicrobium</taxon>
    </lineage>
</organism>
<feature type="region of interest" description="Disordered" evidence="1">
    <location>
        <begin position="41"/>
        <end position="65"/>
    </location>
</feature>
<gene>
    <name evidence="2" type="ORF">NF556_00715</name>
</gene>
<dbReference type="Proteomes" id="UP001056455">
    <property type="component" value="Chromosome"/>
</dbReference>
<dbReference type="EMBL" id="CP099489">
    <property type="protein sequence ID" value="USQ80218.1"/>
    <property type="molecule type" value="Genomic_DNA"/>
</dbReference>
<keyword evidence="3" id="KW-1185">Reference proteome</keyword>
<name>A0ABY4YTW7_9MICO</name>
<evidence type="ECO:0000313" key="3">
    <source>
        <dbReference type="Proteomes" id="UP001056455"/>
    </source>
</evidence>